<dbReference type="Gene3D" id="3.20.20.80">
    <property type="entry name" value="Glycosidases"/>
    <property type="match status" value="1"/>
</dbReference>
<dbReference type="InterPro" id="IPR017853">
    <property type="entry name" value="GH"/>
</dbReference>
<keyword evidence="2" id="KW-1185">Reference proteome</keyword>
<sequence length="836" mass="93040">MLVHTSQGQNSTGSRTDVTVDANGIMHWPDQTEVQGFGVNYTVPFAHAYRTAMRQGVDIKAEIDKDVYHFARLGFDAYRVHVWDTEICDSLGNLIENEHLELFDYMLMKMKERNMKFLITPIAFWDNGWPEPAEKTPGFANKYGKEDCLTNPDAIEAQANYLYQFLNHVNPYTGVAYKDDPDIVAFEVSNEPHHDESIEKVTAFVSKMVQAMKKTGCQKPIFYNVSHSIHLEDAYYAAGIDGGTFQWYPTGLGSGEEIGGNLLPNVDNYDIPFKAHEGFKKGAKVVYEFDAADVGRSYIYPAMARSFRTAGIQWATHFAYDPTYMAANNTEYDTHYMNLVYAPQKALSLKICSEVFHQVPVYADYGAYPANASFEAFRVSYEEDLAEMVTEDKFYYTNHTSTLPSNTKKLKEIAGFGNSAVVQYEGRGAYFLDQLEKGVWRLEVMPDAVWIDNLFGTNSPDKKLADIVWNTWPMTVQLPDLGKDFSIQGINTGNAVSGKAEGQTVAVSPGTYLISRKGKAVKWSAADTYKNIRLGEYTAPATTLEETVVLHSATQEVTAGTALEIEAEVVSASAPASVKILPNTWGAKTYDMQRTAGYSYAVTVPAEAVKAGYFSYYLLVETEEGTKTYPAGVMGAPKDWDFYQEATYTTRVVGEDSDLYLFDAARDFEELNWVWSSDVALLPSAEPAKSTLTLDMEQLPTNEDKSLMTDYSVRSYFGDVIGARAAALAGYTKLVLRGSSQRDTPVTVTLIGEDGSSFGATVTLGAEAKDYRLALADLKPTQLVTLPRPYPGFLPYYFERSAVVEQLDISRVESIQISIGGQETYQYSIESIRLTK</sequence>
<dbReference type="EMBL" id="FRAA01000012">
    <property type="protein sequence ID" value="SHK92598.1"/>
    <property type="molecule type" value="Genomic_DNA"/>
</dbReference>
<evidence type="ECO:0000313" key="1">
    <source>
        <dbReference type="EMBL" id="SHK92598.1"/>
    </source>
</evidence>
<accession>A0A1M6WFZ6</accession>
<evidence type="ECO:0000313" key="2">
    <source>
        <dbReference type="Proteomes" id="UP000184474"/>
    </source>
</evidence>
<evidence type="ECO:0008006" key="3">
    <source>
        <dbReference type="Google" id="ProtNLM"/>
    </source>
</evidence>
<reference evidence="2" key="1">
    <citation type="submission" date="2016-11" db="EMBL/GenBank/DDBJ databases">
        <authorList>
            <person name="Varghese N."/>
            <person name="Submissions S."/>
        </authorList>
    </citation>
    <scope>NUCLEOTIDE SEQUENCE [LARGE SCALE GENOMIC DNA]</scope>
    <source>
        <strain evidence="2">DSM 26134</strain>
    </source>
</reference>
<gene>
    <name evidence="1" type="ORF">SAMN04488028_11214</name>
</gene>
<dbReference type="STRING" id="156994.SAMN04488028_11214"/>
<dbReference type="AlphaFoldDB" id="A0A1M6WFZ6"/>
<protein>
    <recommendedName>
        <fullName evidence="3">Cellulase (Glycosyl hydrolase family 5)</fullName>
    </recommendedName>
</protein>
<dbReference type="SUPFAM" id="SSF51445">
    <property type="entry name" value="(Trans)glycosidases"/>
    <property type="match status" value="1"/>
</dbReference>
<organism evidence="1 2">
    <name type="scientific">Reichenbachiella agariperforans</name>
    <dbReference type="NCBI Taxonomy" id="156994"/>
    <lineage>
        <taxon>Bacteria</taxon>
        <taxon>Pseudomonadati</taxon>
        <taxon>Bacteroidota</taxon>
        <taxon>Cytophagia</taxon>
        <taxon>Cytophagales</taxon>
        <taxon>Reichenbachiellaceae</taxon>
        <taxon>Reichenbachiella</taxon>
    </lineage>
</organism>
<proteinExistence type="predicted"/>
<dbReference type="Proteomes" id="UP000184474">
    <property type="component" value="Unassembled WGS sequence"/>
</dbReference>
<name>A0A1M6WFZ6_REIAG</name>